<dbReference type="Proteomes" id="UP000320338">
    <property type="component" value="Unassembled WGS sequence"/>
</dbReference>
<proteinExistence type="predicted"/>
<sequence>MTAPTAGRTLTEHIEDALLAQTRRILAGVVDDEHGRAVREQLAQWYETIEERLSIELRVELTRSGRKDTRSTFAIVWLSTSLGVVELCRVRVRDLVDAHGRPVDPRATARDLLAQAQPAPDHVPTEWLTEGGTGA</sequence>
<comment type="caution">
    <text evidence="2">The sequence shown here is derived from an EMBL/GenBank/DDBJ whole genome shotgun (WGS) entry which is preliminary data.</text>
</comment>
<reference evidence="2 3" key="1">
    <citation type="submission" date="2019-06" db="EMBL/GenBank/DDBJ databases">
        <title>Whole genome shotgun sequence of Pseudonocardia hydrocarbonoxydans NBRC 14498.</title>
        <authorList>
            <person name="Hosoyama A."/>
            <person name="Uohara A."/>
            <person name="Ohji S."/>
            <person name="Ichikawa N."/>
        </authorList>
    </citation>
    <scope>NUCLEOTIDE SEQUENCE [LARGE SCALE GENOMIC DNA]</scope>
    <source>
        <strain evidence="2 3">NBRC 14498</strain>
    </source>
</reference>
<name>A0A4Y3WPR4_9PSEU</name>
<feature type="region of interest" description="Disordered" evidence="1">
    <location>
        <begin position="116"/>
        <end position="135"/>
    </location>
</feature>
<evidence type="ECO:0000313" key="2">
    <source>
        <dbReference type="EMBL" id="GEC20815.1"/>
    </source>
</evidence>
<dbReference type="RefSeq" id="WP_141279349.1">
    <property type="nucleotide sequence ID" value="NZ_BAAARZ010000018.1"/>
</dbReference>
<evidence type="ECO:0000313" key="3">
    <source>
        <dbReference type="Proteomes" id="UP000320338"/>
    </source>
</evidence>
<gene>
    <name evidence="2" type="ORF">PHY01_30980</name>
</gene>
<organism evidence="2 3">
    <name type="scientific">Pseudonocardia hydrocarbonoxydans</name>
    <dbReference type="NCBI Taxonomy" id="76726"/>
    <lineage>
        <taxon>Bacteria</taxon>
        <taxon>Bacillati</taxon>
        <taxon>Actinomycetota</taxon>
        <taxon>Actinomycetes</taxon>
        <taxon>Pseudonocardiales</taxon>
        <taxon>Pseudonocardiaceae</taxon>
        <taxon>Pseudonocardia</taxon>
    </lineage>
</organism>
<dbReference type="EMBL" id="BJNG01000025">
    <property type="protein sequence ID" value="GEC20815.1"/>
    <property type="molecule type" value="Genomic_DNA"/>
</dbReference>
<dbReference type="AlphaFoldDB" id="A0A4Y3WPR4"/>
<evidence type="ECO:0000256" key="1">
    <source>
        <dbReference type="SAM" id="MobiDB-lite"/>
    </source>
</evidence>
<keyword evidence="3" id="KW-1185">Reference proteome</keyword>
<protein>
    <submittedName>
        <fullName evidence="2">Uncharacterized protein</fullName>
    </submittedName>
</protein>
<accession>A0A4Y3WPR4</accession>